<evidence type="ECO:0000256" key="2">
    <source>
        <dbReference type="SAM" id="Phobius"/>
    </source>
</evidence>
<reference evidence="3 4" key="1">
    <citation type="submission" date="2019-07" db="EMBL/GenBank/DDBJ databases">
        <title>Genomes of Cafeteria roenbergensis.</title>
        <authorList>
            <person name="Fischer M.G."/>
            <person name="Hackl T."/>
            <person name="Roman M."/>
        </authorList>
    </citation>
    <scope>NUCLEOTIDE SEQUENCE [LARGE SCALE GENOMIC DNA]</scope>
    <source>
        <strain evidence="3 4">Cflag</strain>
    </source>
</reference>
<evidence type="ECO:0000256" key="1">
    <source>
        <dbReference type="SAM" id="MobiDB-lite"/>
    </source>
</evidence>
<feature type="region of interest" description="Disordered" evidence="1">
    <location>
        <begin position="498"/>
        <end position="528"/>
    </location>
</feature>
<keyword evidence="2" id="KW-0472">Membrane</keyword>
<sequence length="707" mass="72751">MLMLRRHQSQEFVTIVTLTVLVVVGVVTVALACFLYRRWRMLRRRHVLLHGSVLDFDSEADEAGADGDSGTYAGPGGDALVDAGRRAGASGWRLRRFGKYARLTEGTASLPAACRKGIDALAASGDGGASRQGTHPESEAGASRLAPALPGIDDAPSAAPQRQAQQQLDRQAVAGFDTFSSDLHRFSVAKPRGWQLETAASTESVVVRFATPRRAPVYQRFTVTWEDVSWAATRPEKFARSLAAELRRDLPGASVQRVAPYTGVAARTSPSGAWLVEYTVQQSASPHSRGPPATAAPAPGPDPTAGAGAGAGLRLLTVILMAGRGRARASRAQSWARAFSLSFATDAPAFKGSEQLMSALIDSFVVEDAAHHLDAEAWIEGGTSSLADTPPESPCVDSGYLPTAFAEQSGHSAPGPARGTTPAELAAAAAAKARGMAASAGARATSAAVAIPVRRAQREGSAASGFGGGRRQSSTDDAAGSWAAAAVSMPPMVRGGVFGRADDASGSTAAQRALPLSRRPAHAQPAPLALPRLERTELGKAGMSVSLPASWTASSAVSPTASAASAGPRVDLTLQAPMSSAHWGGCSVRLVCVDLTPLAVRVDGTRALADQWAAHFEQQVAAGQTAGPSAMAVAERSRVSTDTTRFSLRPGDGSSTAVALAVVGLHYRADSVFGYLLTASGPGGAEAALRLLADAVGGSMSDCALAT</sequence>
<feature type="compositionally biased region" description="Low complexity" evidence="1">
    <location>
        <begin position="471"/>
        <end position="482"/>
    </location>
</feature>
<dbReference type="PROSITE" id="PS51257">
    <property type="entry name" value="PROKAR_LIPOPROTEIN"/>
    <property type="match status" value="1"/>
</dbReference>
<dbReference type="Proteomes" id="UP000325113">
    <property type="component" value="Unassembled WGS sequence"/>
</dbReference>
<dbReference type="AlphaFoldDB" id="A0A5A8CWM5"/>
<feature type="region of interest" description="Disordered" evidence="1">
    <location>
        <begin position="284"/>
        <end position="307"/>
    </location>
</feature>
<feature type="region of interest" description="Disordered" evidence="1">
    <location>
        <begin position="458"/>
        <end position="482"/>
    </location>
</feature>
<dbReference type="EMBL" id="VLTM01000080">
    <property type="protein sequence ID" value="KAA0156914.1"/>
    <property type="molecule type" value="Genomic_DNA"/>
</dbReference>
<organism evidence="3 4">
    <name type="scientific">Cafeteria roenbergensis</name>
    <name type="common">Marine flagellate</name>
    <dbReference type="NCBI Taxonomy" id="33653"/>
    <lineage>
        <taxon>Eukaryota</taxon>
        <taxon>Sar</taxon>
        <taxon>Stramenopiles</taxon>
        <taxon>Bigyra</taxon>
        <taxon>Opalozoa</taxon>
        <taxon>Bicosoecida</taxon>
        <taxon>Cafeteriaceae</taxon>
        <taxon>Cafeteria</taxon>
    </lineage>
</organism>
<accession>A0A5A8CWM5</accession>
<gene>
    <name evidence="3" type="ORF">FNF31_05837</name>
</gene>
<feature type="transmembrane region" description="Helical" evidence="2">
    <location>
        <begin position="12"/>
        <end position="36"/>
    </location>
</feature>
<evidence type="ECO:0000313" key="4">
    <source>
        <dbReference type="Proteomes" id="UP000325113"/>
    </source>
</evidence>
<keyword evidence="2" id="KW-0812">Transmembrane</keyword>
<name>A0A5A8CWM5_CAFRO</name>
<comment type="caution">
    <text evidence="3">The sequence shown here is derived from an EMBL/GenBank/DDBJ whole genome shotgun (WGS) entry which is preliminary data.</text>
</comment>
<proteinExistence type="predicted"/>
<keyword evidence="2" id="KW-1133">Transmembrane helix</keyword>
<feature type="region of interest" description="Disordered" evidence="1">
    <location>
        <begin position="147"/>
        <end position="169"/>
    </location>
</feature>
<evidence type="ECO:0000313" key="3">
    <source>
        <dbReference type="EMBL" id="KAA0156914.1"/>
    </source>
</evidence>
<protein>
    <submittedName>
        <fullName evidence="3">Uncharacterized protein</fullName>
    </submittedName>
</protein>
<feature type="compositionally biased region" description="Low complexity" evidence="1">
    <location>
        <begin position="154"/>
        <end position="169"/>
    </location>
</feature>